<evidence type="ECO:0000313" key="1">
    <source>
        <dbReference type="EMBL" id="ACB86178.1"/>
    </source>
</evidence>
<dbReference type="NCBIfam" id="TIGR04223">
    <property type="entry name" value="quorum_AgrD"/>
    <property type="match status" value="1"/>
</dbReference>
<reference evidence="1 2" key="2">
    <citation type="journal article" date="2011" name="J. Bacteriol.">
        <title>Complete genome sequence of the anaerobic, halophilic alkalithermophile Natranaerobius thermophilus JW/NM-WN-LF.</title>
        <authorList>
            <person name="Zhao B."/>
            <person name="Mesbah N.M."/>
            <person name="Dalin E."/>
            <person name="Goodwin L."/>
            <person name="Nolan M."/>
            <person name="Pitluck S."/>
            <person name="Chertkov O."/>
            <person name="Brettin T.S."/>
            <person name="Han J."/>
            <person name="Larimer F.W."/>
            <person name="Land M.L."/>
            <person name="Hauser L."/>
            <person name="Kyrpides N."/>
            <person name="Wiegel J."/>
        </authorList>
    </citation>
    <scope>NUCLEOTIDE SEQUENCE [LARGE SCALE GENOMIC DNA]</scope>
    <source>
        <strain evidence="2">ATCC BAA-1301 / DSM 18059 / JW/NM-WN-LF</strain>
    </source>
</reference>
<keyword evidence="2" id="KW-1185">Reference proteome</keyword>
<gene>
    <name evidence="1" type="ordered locus">Nther_2622</name>
</gene>
<evidence type="ECO:0000313" key="2">
    <source>
        <dbReference type="Proteomes" id="UP000001683"/>
    </source>
</evidence>
<proteinExistence type="predicted"/>
<dbReference type="STRING" id="457570.Nther_2622"/>
<protein>
    <recommendedName>
        <fullName evidence="3">Cyclic lactone autoinducer peptide</fullName>
    </recommendedName>
</protein>
<dbReference type="AlphaFoldDB" id="B2A270"/>
<name>B2A270_NATTJ</name>
<dbReference type="EMBL" id="CP001034">
    <property type="protein sequence ID" value="ACB86178.1"/>
    <property type="molecule type" value="Genomic_DNA"/>
</dbReference>
<dbReference type="Proteomes" id="UP000001683">
    <property type="component" value="Chromosome"/>
</dbReference>
<accession>B2A270</accession>
<sequence>MKRQAFVVIAKVLSLVALLGVSTASIYYLHEPEVPTKLKKYFR</sequence>
<dbReference type="HOGENOM" id="CLU_3236419_0_0_9"/>
<reference evidence="1 2" key="1">
    <citation type="submission" date="2008-04" db="EMBL/GenBank/DDBJ databases">
        <title>Complete sequence of chromosome of Natranaerobius thermophilus JW/NM-WN-LF.</title>
        <authorList>
            <consortium name="US DOE Joint Genome Institute"/>
            <person name="Copeland A."/>
            <person name="Lucas S."/>
            <person name="Lapidus A."/>
            <person name="Glavina del Rio T."/>
            <person name="Dalin E."/>
            <person name="Tice H."/>
            <person name="Bruce D."/>
            <person name="Goodwin L."/>
            <person name="Pitluck S."/>
            <person name="Chertkov O."/>
            <person name="Brettin T."/>
            <person name="Detter J.C."/>
            <person name="Han C."/>
            <person name="Kuske C.R."/>
            <person name="Schmutz J."/>
            <person name="Larimer F."/>
            <person name="Land M."/>
            <person name="Hauser L."/>
            <person name="Kyrpides N."/>
            <person name="Lykidis A."/>
            <person name="Mesbah N.M."/>
            <person name="Wiegel J."/>
        </authorList>
    </citation>
    <scope>NUCLEOTIDE SEQUENCE [LARGE SCALE GENOMIC DNA]</scope>
    <source>
        <strain evidence="2">ATCC BAA-1301 / DSM 18059 / JW/NM-WN-LF</strain>
    </source>
</reference>
<dbReference type="InParanoid" id="B2A270"/>
<dbReference type="RefSeq" id="WP_012449018.1">
    <property type="nucleotide sequence ID" value="NC_010718.1"/>
</dbReference>
<dbReference type="InterPro" id="IPR009229">
    <property type="entry name" value="AgrD"/>
</dbReference>
<dbReference type="KEGG" id="nth:Nther_2622"/>
<evidence type="ECO:0008006" key="3">
    <source>
        <dbReference type="Google" id="ProtNLM"/>
    </source>
</evidence>
<organism evidence="1 2">
    <name type="scientific">Natranaerobius thermophilus (strain ATCC BAA-1301 / DSM 18059 / JW/NM-WN-LF)</name>
    <dbReference type="NCBI Taxonomy" id="457570"/>
    <lineage>
        <taxon>Bacteria</taxon>
        <taxon>Bacillati</taxon>
        <taxon>Bacillota</taxon>
        <taxon>Clostridia</taxon>
        <taxon>Natranaerobiales</taxon>
        <taxon>Natranaerobiaceae</taxon>
        <taxon>Natranaerobius</taxon>
    </lineage>
</organism>